<dbReference type="Proteomes" id="UP001497535">
    <property type="component" value="Unassembled WGS sequence"/>
</dbReference>
<protein>
    <submittedName>
        <fullName evidence="1">Uncharacterized protein</fullName>
    </submittedName>
</protein>
<organism evidence="1 2">
    <name type="scientific">Meloidogyne enterolobii</name>
    <name type="common">Root-knot nematode worm</name>
    <name type="synonym">Meloidogyne mayaguensis</name>
    <dbReference type="NCBI Taxonomy" id="390850"/>
    <lineage>
        <taxon>Eukaryota</taxon>
        <taxon>Metazoa</taxon>
        <taxon>Ecdysozoa</taxon>
        <taxon>Nematoda</taxon>
        <taxon>Chromadorea</taxon>
        <taxon>Rhabditida</taxon>
        <taxon>Tylenchina</taxon>
        <taxon>Tylenchomorpha</taxon>
        <taxon>Tylenchoidea</taxon>
        <taxon>Meloidogynidae</taxon>
        <taxon>Meloidogyninae</taxon>
        <taxon>Meloidogyne</taxon>
    </lineage>
</organism>
<evidence type="ECO:0000313" key="1">
    <source>
        <dbReference type="EMBL" id="CAK5102789.1"/>
    </source>
</evidence>
<evidence type="ECO:0000313" key="2">
    <source>
        <dbReference type="Proteomes" id="UP001497535"/>
    </source>
</evidence>
<reference evidence="1" key="1">
    <citation type="submission" date="2023-11" db="EMBL/GenBank/DDBJ databases">
        <authorList>
            <person name="Poullet M."/>
        </authorList>
    </citation>
    <scope>NUCLEOTIDE SEQUENCE</scope>
    <source>
        <strain evidence="1">E1834</strain>
    </source>
</reference>
<sequence length="60" mass="7237">MIFEFRLSSHFRFPTVFIFDTFEISDRPLPRSYFILFYTLLPLIFCLFVVLIVPIFAIII</sequence>
<name>A0ACB1AS81_MELEN</name>
<proteinExistence type="predicted"/>
<keyword evidence="2" id="KW-1185">Reference proteome</keyword>
<comment type="caution">
    <text evidence="1">The sequence shown here is derived from an EMBL/GenBank/DDBJ whole genome shotgun (WGS) entry which is preliminary data.</text>
</comment>
<dbReference type="EMBL" id="CAVMJV010000113">
    <property type="protein sequence ID" value="CAK5102789.1"/>
    <property type="molecule type" value="Genomic_DNA"/>
</dbReference>
<gene>
    <name evidence="1" type="ORF">MENTE1834_LOCUS42609</name>
</gene>
<accession>A0ACB1AS81</accession>